<evidence type="ECO:0000256" key="1">
    <source>
        <dbReference type="ARBA" id="ARBA00022723"/>
    </source>
</evidence>
<dbReference type="STRING" id="578459.A0A194S4G0"/>
<dbReference type="GeneID" id="28977261"/>
<dbReference type="Proteomes" id="UP000053890">
    <property type="component" value="Unassembled WGS sequence"/>
</dbReference>
<dbReference type="PROSITE" id="PS01359">
    <property type="entry name" value="ZF_PHD_1"/>
    <property type="match status" value="1"/>
</dbReference>
<feature type="domain" description="UBR-type" evidence="7">
    <location>
        <begin position="707"/>
        <end position="775"/>
    </location>
</feature>
<proteinExistence type="predicted"/>
<dbReference type="SUPFAM" id="SSF57903">
    <property type="entry name" value="FYVE/PHD zinc finger"/>
    <property type="match status" value="1"/>
</dbReference>
<evidence type="ECO:0000256" key="5">
    <source>
        <dbReference type="SAM" id="MobiDB-lite"/>
    </source>
</evidence>
<evidence type="ECO:0000256" key="2">
    <source>
        <dbReference type="ARBA" id="ARBA00022771"/>
    </source>
</evidence>
<evidence type="ECO:0000256" key="4">
    <source>
        <dbReference type="PROSITE-ProRule" id="PRU00508"/>
    </source>
</evidence>
<dbReference type="RefSeq" id="XP_018271453.1">
    <property type="nucleotide sequence ID" value="XM_018416813.1"/>
</dbReference>
<feature type="region of interest" description="Disordered" evidence="5">
    <location>
        <begin position="371"/>
        <end position="400"/>
    </location>
</feature>
<feature type="transmembrane region" description="Helical" evidence="6">
    <location>
        <begin position="179"/>
        <end position="203"/>
    </location>
</feature>
<feature type="compositionally biased region" description="Basic and acidic residues" evidence="5">
    <location>
        <begin position="565"/>
        <end position="575"/>
    </location>
</feature>
<dbReference type="GO" id="GO:0005737">
    <property type="term" value="C:cytoplasm"/>
    <property type="evidence" value="ECO:0007669"/>
    <property type="project" value="TreeGrafter"/>
</dbReference>
<evidence type="ECO:0000313" key="8">
    <source>
        <dbReference type="EMBL" id="KPV75404.1"/>
    </source>
</evidence>
<dbReference type="InterPro" id="IPR013083">
    <property type="entry name" value="Znf_RING/FYVE/PHD"/>
</dbReference>
<dbReference type="InterPro" id="IPR001965">
    <property type="entry name" value="Znf_PHD"/>
</dbReference>
<dbReference type="PROSITE" id="PS51157">
    <property type="entry name" value="ZF_UBR"/>
    <property type="match status" value="1"/>
</dbReference>
<keyword evidence="2" id="KW-0863">Zinc-finger</keyword>
<dbReference type="OrthoDB" id="5795902at2759"/>
<dbReference type="SMART" id="SM00249">
    <property type="entry name" value="PHD"/>
    <property type="match status" value="1"/>
</dbReference>
<dbReference type="InterPro" id="IPR003126">
    <property type="entry name" value="Znf_UBR"/>
</dbReference>
<keyword evidence="6" id="KW-1133">Transmembrane helix</keyword>
<dbReference type="InterPro" id="IPR040204">
    <property type="entry name" value="UBR7"/>
</dbReference>
<feature type="region of interest" description="Disordered" evidence="5">
    <location>
        <begin position="889"/>
        <end position="978"/>
    </location>
</feature>
<sequence length="1115" mass="120598">MSSPNSTIVLDGFPLPPEGANPFAYYEVALVASLRRQADVGFTVRQSFLCALLGYTIIIAAINVFIVVRDGRRRGKKLFLWRLLARERGRYIVGNRQVLEPLLTFLVTPFLMASVATEWVTTFGTDYSDSTGPLRLVPWLLLFVQIWLVSWASLQSYIITASDATRFVRAMSPRVTNGLFLGLGAAMFIMLIVGTCFGIRAGVDLGNALNTTKVALVHAGEAWPDVSPSAVAQIQDDWEKVGEARHRTHVASLIVMTAFVVSPFLTALINVGGIALLVVVHRQIAENHRTFTRAVQITQFAPETAAYDAVEEDEHVDAHSKEPTSAPPAPARPPLPTRTWTGTVTHGIASSVETQPFDMYLSITSQAAVDLTSSSSPSPTRSTQAPGQLPRLSPSSRPSRSAIRRLAESDGGGLAVAQAQNLQRLQRAEVDLFITGIVGALMALSLGSLALYVDLTVDELATTDSPTAEVVIFLGSWIYGAIQAVGLTAQLRSVLLNGTKATAGGVVLDLSSVGGGGTLSNGIGQPPMQFRIGATDMLAPAVTAAAALGYMPSLPATAWNEQDLEAGRKKSEGKKGRLWLPSLRGSRRGSKAEDKEGAPVAGAVVEFGEPESSSASASERRSSFYRRPTPLPVEPAHRLPRLHPPLATVQAPAPPRRAAMLDRDALLFSPTRDGVPSSDDHFTADDLLGAQEALEAEARETLPYRFDQCTYDLGYIKQPLWACRTCLGDRAVCAACSIACHSSHELVELFNRRSYRCDCGTAVMGAGSCCTISGRDDADPNSLNRIDDNFRGKFCYCGKPYDPHTETDDMLQCLVCEDWLHAACVGLPHSDDDDDPSKPLRQDDLDQLVCWRCVERDPDVRRVMTRYAGVEGTGVLLLAADSTILGKVRSVDDEDEDEGTVKGEGESDDEGARREPVEPVEPATAAATPAQGAPEPAGDGKRKAEDELECGPVPKRVKAEGGPVTASASDAPVASSSGTCCAPPVVPVQDSPLVKLERDGTQVNVYLEEGFMDRWCRCRECLAMFLKLPFFLEEEEVFEPPEDPDAHKSTFELGMNHLLTRMPRIQAINSLQAFGGLSDRLKAFFRPHADSGTTITSEHIKSFFDKEKERERGPQ</sequence>
<evidence type="ECO:0000256" key="6">
    <source>
        <dbReference type="SAM" id="Phobius"/>
    </source>
</evidence>
<keyword evidence="6" id="KW-0812">Transmembrane</keyword>
<protein>
    <recommendedName>
        <fullName evidence="7">UBR-type domain-containing protein</fullName>
    </recommendedName>
</protein>
<feature type="compositionally biased region" description="Basic and acidic residues" evidence="5">
    <location>
        <begin position="899"/>
        <end position="917"/>
    </location>
</feature>
<dbReference type="CDD" id="cd15542">
    <property type="entry name" value="PHD_UBR7"/>
    <property type="match status" value="1"/>
</dbReference>
<dbReference type="EMBL" id="KQ474078">
    <property type="protein sequence ID" value="KPV75404.1"/>
    <property type="molecule type" value="Genomic_DNA"/>
</dbReference>
<feature type="compositionally biased region" description="Pro residues" evidence="5">
    <location>
        <begin position="325"/>
        <end position="336"/>
    </location>
</feature>
<feature type="compositionally biased region" description="Low complexity" evidence="5">
    <location>
        <begin position="966"/>
        <end position="977"/>
    </location>
</feature>
<dbReference type="CDD" id="cd19677">
    <property type="entry name" value="UBR-box_UBR7"/>
    <property type="match status" value="1"/>
</dbReference>
<feature type="compositionally biased region" description="Low complexity" evidence="5">
    <location>
        <begin position="372"/>
        <end position="400"/>
    </location>
</feature>
<feature type="transmembrane region" description="Helical" evidence="6">
    <location>
        <begin position="432"/>
        <end position="453"/>
    </location>
</feature>
<keyword evidence="1" id="KW-0479">Metal-binding</keyword>
<dbReference type="PANTHER" id="PTHR13513">
    <property type="entry name" value="E3 UBIQUITIN-PROTEIN LIGASE UBR7"/>
    <property type="match status" value="1"/>
</dbReference>
<organism evidence="8 9">
    <name type="scientific">Rhodotorula graminis (strain WP1)</name>
    <dbReference type="NCBI Taxonomy" id="578459"/>
    <lineage>
        <taxon>Eukaryota</taxon>
        <taxon>Fungi</taxon>
        <taxon>Dikarya</taxon>
        <taxon>Basidiomycota</taxon>
        <taxon>Pucciniomycotina</taxon>
        <taxon>Microbotryomycetes</taxon>
        <taxon>Sporidiobolales</taxon>
        <taxon>Sporidiobolaceae</taxon>
        <taxon>Rhodotorula</taxon>
    </lineage>
</organism>
<keyword evidence="3" id="KW-0862">Zinc</keyword>
<keyword evidence="6" id="KW-0472">Membrane</keyword>
<feature type="transmembrane region" description="Helical" evidence="6">
    <location>
        <begin position="98"/>
        <end position="116"/>
    </location>
</feature>
<dbReference type="InterPro" id="IPR047506">
    <property type="entry name" value="UBR7-like_UBR-box"/>
</dbReference>
<feature type="region of interest" description="Disordered" evidence="5">
    <location>
        <begin position="565"/>
        <end position="639"/>
    </location>
</feature>
<dbReference type="SMART" id="SM00396">
    <property type="entry name" value="ZnF_UBR1"/>
    <property type="match status" value="1"/>
</dbReference>
<evidence type="ECO:0000256" key="3">
    <source>
        <dbReference type="ARBA" id="ARBA00022833"/>
    </source>
</evidence>
<accession>A0A194S4G0</accession>
<dbReference type="InterPro" id="IPR019786">
    <property type="entry name" value="Zinc_finger_PHD-type_CS"/>
</dbReference>
<keyword evidence="9" id="KW-1185">Reference proteome</keyword>
<dbReference type="PANTHER" id="PTHR13513:SF9">
    <property type="entry name" value="E3 UBIQUITIN-PROTEIN LIGASE UBR7-RELATED"/>
    <property type="match status" value="1"/>
</dbReference>
<feature type="transmembrane region" description="Helical" evidence="6">
    <location>
        <begin position="136"/>
        <end position="158"/>
    </location>
</feature>
<dbReference type="GO" id="GO:0008270">
    <property type="term" value="F:zinc ion binding"/>
    <property type="evidence" value="ECO:0007669"/>
    <property type="project" value="UniProtKB-KW"/>
</dbReference>
<feature type="transmembrane region" description="Helical" evidence="6">
    <location>
        <begin position="46"/>
        <end position="68"/>
    </location>
</feature>
<reference evidence="8 9" key="1">
    <citation type="journal article" date="2015" name="Front. Microbiol.">
        <title>Genome sequence of the plant growth promoting endophytic yeast Rhodotorula graminis WP1.</title>
        <authorList>
            <person name="Firrincieli A."/>
            <person name="Otillar R."/>
            <person name="Salamov A."/>
            <person name="Schmutz J."/>
            <person name="Khan Z."/>
            <person name="Redman R.S."/>
            <person name="Fleck N.D."/>
            <person name="Lindquist E."/>
            <person name="Grigoriev I.V."/>
            <person name="Doty S.L."/>
        </authorList>
    </citation>
    <scope>NUCLEOTIDE SEQUENCE [LARGE SCALE GENOMIC DNA]</scope>
    <source>
        <strain evidence="8 9">WP1</strain>
    </source>
</reference>
<evidence type="ECO:0000313" key="9">
    <source>
        <dbReference type="Proteomes" id="UP000053890"/>
    </source>
</evidence>
<feature type="zinc finger region" description="UBR-type" evidence="4">
    <location>
        <begin position="707"/>
        <end position="775"/>
    </location>
</feature>
<dbReference type="GO" id="GO:0061630">
    <property type="term" value="F:ubiquitin protein ligase activity"/>
    <property type="evidence" value="ECO:0007669"/>
    <property type="project" value="InterPro"/>
</dbReference>
<evidence type="ECO:0000259" key="7">
    <source>
        <dbReference type="PROSITE" id="PS51157"/>
    </source>
</evidence>
<name>A0A194S4G0_RHOGW</name>
<feature type="compositionally biased region" description="Low complexity" evidence="5">
    <location>
        <begin position="920"/>
        <end position="937"/>
    </location>
</feature>
<dbReference type="Gene3D" id="3.30.40.10">
    <property type="entry name" value="Zinc/RING finger domain, C3HC4 (zinc finger)"/>
    <property type="match status" value="1"/>
</dbReference>
<dbReference type="AlphaFoldDB" id="A0A194S4G0"/>
<dbReference type="Pfam" id="PF02207">
    <property type="entry name" value="zf-UBR"/>
    <property type="match status" value="1"/>
</dbReference>
<feature type="transmembrane region" description="Helical" evidence="6">
    <location>
        <begin position="253"/>
        <end position="280"/>
    </location>
</feature>
<dbReference type="InterPro" id="IPR011011">
    <property type="entry name" value="Znf_FYVE_PHD"/>
</dbReference>
<gene>
    <name evidence="8" type="ORF">RHOBADRAFT_53386</name>
</gene>
<feature type="region of interest" description="Disordered" evidence="5">
    <location>
        <begin position="312"/>
        <end position="342"/>
    </location>
</feature>